<dbReference type="PROSITE" id="PS50835">
    <property type="entry name" value="IG_LIKE"/>
    <property type="match status" value="4"/>
</dbReference>
<keyword evidence="5" id="KW-1185">Reference proteome</keyword>
<dbReference type="STRING" id="48698.ENSPFOP00000023901"/>
<protein>
    <recommendedName>
        <fullName evidence="3">Ig-like domain-containing protein</fullName>
    </recommendedName>
</protein>
<name>A0A096LXL0_POEFO</name>
<reference evidence="4" key="3">
    <citation type="submission" date="2025-09" db="UniProtKB">
        <authorList>
            <consortium name="Ensembl"/>
        </authorList>
    </citation>
    <scope>IDENTIFICATION</scope>
</reference>
<dbReference type="InterPro" id="IPR003599">
    <property type="entry name" value="Ig_sub"/>
</dbReference>
<evidence type="ECO:0000256" key="1">
    <source>
        <dbReference type="ARBA" id="ARBA00022729"/>
    </source>
</evidence>
<evidence type="ECO:0000259" key="3">
    <source>
        <dbReference type="PROSITE" id="PS50835"/>
    </source>
</evidence>
<dbReference type="PANTHER" id="PTHR11481:SF64">
    <property type="entry name" value="FC RECEPTOR-LIKE PROTEIN 4"/>
    <property type="match status" value="1"/>
</dbReference>
<dbReference type="AlphaFoldDB" id="A0A096LXL0"/>
<keyword evidence="2" id="KW-1015">Disulfide bond</keyword>
<proteinExistence type="predicted"/>
<dbReference type="GO" id="GO:0004888">
    <property type="term" value="F:transmembrane signaling receptor activity"/>
    <property type="evidence" value="ECO:0007669"/>
    <property type="project" value="TreeGrafter"/>
</dbReference>
<dbReference type="SMART" id="SM00409">
    <property type="entry name" value="IG"/>
    <property type="match status" value="4"/>
</dbReference>
<dbReference type="Gene3D" id="2.60.40.10">
    <property type="entry name" value="Immunoglobulins"/>
    <property type="match status" value="5"/>
</dbReference>
<dbReference type="Ensembl" id="ENSPFOT00000030581.1">
    <property type="protein sequence ID" value="ENSPFOP00000023901.1"/>
    <property type="gene ID" value="ENSPFOG00000023965.1"/>
</dbReference>
<feature type="domain" description="Ig-like" evidence="3">
    <location>
        <begin position="1"/>
        <end position="81"/>
    </location>
</feature>
<feature type="domain" description="Ig-like" evidence="3">
    <location>
        <begin position="268"/>
        <end position="344"/>
    </location>
</feature>
<dbReference type="GO" id="GO:0007166">
    <property type="term" value="P:cell surface receptor signaling pathway"/>
    <property type="evidence" value="ECO:0007669"/>
    <property type="project" value="TreeGrafter"/>
</dbReference>
<dbReference type="GO" id="GO:0006955">
    <property type="term" value="P:immune response"/>
    <property type="evidence" value="ECO:0007669"/>
    <property type="project" value="TreeGrafter"/>
</dbReference>
<dbReference type="GeneTree" id="ENSGT01030000236142"/>
<dbReference type="Proteomes" id="UP000028760">
    <property type="component" value="Unassembled WGS sequence"/>
</dbReference>
<reference evidence="5" key="1">
    <citation type="submission" date="2013-10" db="EMBL/GenBank/DDBJ databases">
        <authorList>
            <person name="Schartl M."/>
            <person name="Warren W."/>
        </authorList>
    </citation>
    <scope>NUCLEOTIDE SEQUENCE [LARGE SCALE GENOMIC DNA]</scope>
    <source>
        <strain evidence="5">female</strain>
    </source>
</reference>
<keyword evidence="1" id="KW-0732">Signal</keyword>
<dbReference type="PANTHER" id="PTHR11481">
    <property type="entry name" value="IMMUNOGLOBULIN FC RECEPTOR"/>
    <property type="match status" value="1"/>
</dbReference>
<dbReference type="EMBL" id="AYCK01021724">
    <property type="status" value="NOT_ANNOTATED_CDS"/>
    <property type="molecule type" value="Genomic_DNA"/>
</dbReference>
<dbReference type="InterPro" id="IPR013783">
    <property type="entry name" value="Ig-like_fold"/>
</dbReference>
<dbReference type="OMA" id="CCHEINP"/>
<evidence type="ECO:0000313" key="5">
    <source>
        <dbReference type="Proteomes" id="UP000028760"/>
    </source>
</evidence>
<dbReference type="SUPFAM" id="SSF48726">
    <property type="entry name" value="Immunoglobulin"/>
    <property type="match status" value="4"/>
</dbReference>
<feature type="domain" description="Ig-like" evidence="3">
    <location>
        <begin position="183"/>
        <end position="244"/>
    </location>
</feature>
<dbReference type="eggNOG" id="ENOG502QQ6U">
    <property type="taxonomic scope" value="Eukaryota"/>
</dbReference>
<feature type="domain" description="Ig-like" evidence="3">
    <location>
        <begin position="90"/>
        <end position="174"/>
    </location>
</feature>
<dbReference type="Pfam" id="PF13927">
    <property type="entry name" value="Ig_3"/>
    <property type="match status" value="1"/>
</dbReference>
<organism evidence="4 5">
    <name type="scientific">Poecilia formosa</name>
    <name type="common">Amazon molly</name>
    <name type="synonym">Limia formosa</name>
    <dbReference type="NCBI Taxonomy" id="48698"/>
    <lineage>
        <taxon>Eukaryota</taxon>
        <taxon>Metazoa</taxon>
        <taxon>Chordata</taxon>
        <taxon>Craniata</taxon>
        <taxon>Vertebrata</taxon>
        <taxon>Euteleostomi</taxon>
        <taxon>Actinopterygii</taxon>
        <taxon>Neopterygii</taxon>
        <taxon>Teleostei</taxon>
        <taxon>Neoteleostei</taxon>
        <taxon>Acanthomorphata</taxon>
        <taxon>Ovalentaria</taxon>
        <taxon>Atherinomorphae</taxon>
        <taxon>Cyprinodontiformes</taxon>
        <taxon>Poeciliidae</taxon>
        <taxon>Poeciliinae</taxon>
        <taxon>Poecilia</taxon>
    </lineage>
</organism>
<dbReference type="InterPro" id="IPR050488">
    <property type="entry name" value="Ig_Fc_receptor"/>
</dbReference>
<dbReference type="GO" id="GO:0009897">
    <property type="term" value="C:external side of plasma membrane"/>
    <property type="evidence" value="ECO:0007669"/>
    <property type="project" value="TreeGrafter"/>
</dbReference>
<reference evidence="4" key="2">
    <citation type="submission" date="2025-08" db="UniProtKB">
        <authorList>
            <consortium name="Ensembl"/>
        </authorList>
    </citation>
    <scope>IDENTIFICATION</scope>
</reference>
<dbReference type="InterPro" id="IPR036179">
    <property type="entry name" value="Ig-like_dom_sf"/>
</dbReference>
<dbReference type="InterPro" id="IPR007110">
    <property type="entry name" value="Ig-like_dom"/>
</dbReference>
<dbReference type="EMBL" id="AYCK01021725">
    <property type="status" value="NOT_ANNOTATED_CDS"/>
    <property type="molecule type" value="Genomic_DNA"/>
</dbReference>
<accession>A0A096LXL0</accession>
<evidence type="ECO:0000313" key="4">
    <source>
        <dbReference type="Ensembl" id="ENSPFOP00000023901.1"/>
    </source>
</evidence>
<sequence>PSVTLQHNWPQIYRGETVTLRCEIQGGEGSQWTYEWRPTNRNSPSSNEFKINTDTESYSGEYQCSGRRNNQAVKNNSNTMSLSQSAANKPAATLTASNTIIPAGGSVTLTCSVGGSAGWKFDLLRQETVYLYTTQPIRTSEPDAVLSISYGGVYSCRGGRGDPVFYTETSDKVTIWKSASNNPRATLTARDTIIPVGGSVTLLCSVDVGEGWKIYWYRNSYHLPWNIINDGILWVSDEGVYSCRGGRGDPVFYTEYSTNVTIHKTGKPVLSVSPSWLSPGASVTLSCEVKPQDAGWRFFWYKAVPHPSSRYYIYELLANTTNGTEQNSYIINGPTHTAGYKCRAGRGEPLNYTDYSEPKFVWSADPRPAASLSVNPDRVQHLYSDPLSLSCEGNSAEWRVMRFAGLLPCCSILGEMNGSTSTIKRSWSDSGVYWCESGSGEFSNAVNIT</sequence>
<evidence type="ECO:0000256" key="2">
    <source>
        <dbReference type="ARBA" id="ARBA00023157"/>
    </source>
</evidence>